<gene>
    <name evidence="7" type="ORF">GCM10007968_11700</name>
</gene>
<dbReference type="PIRSF" id="PIRSF006324">
    <property type="entry name" value="LeuE"/>
    <property type="match status" value="1"/>
</dbReference>
<organism evidence="7 8">
    <name type="scientific">Sporolactobacillus putidus</name>
    <dbReference type="NCBI Taxonomy" id="492735"/>
    <lineage>
        <taxon>Bacteria</taxon>
        <taxon>Bacillati</taxon>
        <taxon>Bacillota</taxon>
        <taxon>Bacilli</taxon>
        <taxon>Bacillales</taxon>
        <taxon>Sporolactobacillaceae</taxon>
        <taxon>Sporolactobacillus</taxon>
    </lineage>
</organism>
<comment type="subcellular location">
    <subcellularLocation>
        <location evidence="1">Cell membrane</location>
        <topology evidence="1">Multi-pass membrane protein</topology>
    </subcellularLocation>
</comment>
<dbReference type="InterPro" id="IPR001123">
    <property type="entry name" value="LeuE-type"/>
</dbReference>
<feature type="transmembrane region" description="Helical" evidence="6">
    <location>
        <begin position="39"/>
        <end position="64"/>
    </location>
</feature>
<evidence type="ECO:0000256" key="2">
    <source>
        <dbReference type="ARBA" id="ARBA00022475"/>
    </source>
</evidence>
<evidence type="ECO:0000256" key="1">
    <source>
        <dbReference type="ARBA" id="ARBA00004651"/>
    </source>
</evidence>
<evidence type="ECO:0000256" key="5">
    <source>
        <dbReference type="ARBA" id="ARBA00023136"/>
    </source>
</evidence>
<feature type="transmembrane region" description="Helical" evidence="6">
    <location>
        <begin position="125"/>
        <end position="143"/>
    </location>
</feature>
<dbReference type="GO" id="GO:0015171">
    <property type="term" value="F:amino acid transmembrane transporter activity"/>
    <property type="evidence" value="ECO:0007669"/>
    <property type="project" value="TreeGrafter"/>
</dbReference>
<comment type="caution">
    <text evidence="7">The sequence shown here is derived from an EMBL/GenBank/DDBJ whole genome shotgun (WGS) entry which is preliminary data.</text>
</comment>
<evidence type="ECO:0000256" key="6">
    <source>
        <dbReference type="SAM" id="Phobius"/>
    </source>
</evidence>
<keyword evidence="4 6" id="KW-1133">Transmembrane helix</keyword>
<protein>
    <submittedName>
        <fullName evidence="7">Lysine transporter LysE</fullName>
    </submittedName>
</protein>
<evidence type="ECO:0000313" key="8">
    <source>
        <dbReference type="Proteomes" id="UP000654670"/>
    </source>
</evidence>
<dbReference type="EMBL" id="BMOK01000004">
    <property type="protein sequence ID" value="GGL49222.1"/>
    <property type="molecule type" value="Genomic_DNA"/>
</dbReference>
<reference evidence="7" key="2">
    <citation type="submission" date="2020-09" db="EMBL/GenBank/DDBJ databases">
        <authorList>
            <person name="Sun Q."/>
            <person name="Ohkuma M."/>
        </authorList>
    </citation>
    <scope>NUCLEOTIDE SEQUENCE</scope>
    <source>
        <strain evidence="7">JCM 15325</strain>
    </source>
</reference>
<keyword evidence="3 6" id="KW-0812">Transmembrane</keyword>
<keyword evidence="8" id="KW-1185">Reference proteome</keyword>
<evidence type="ECO:0000256" key="4">
    <source>
        <dbReference type="ARBA" id="ARBA00022989"/>
    </source>
</evidence>
<evidence type="ECO:0000313" key="7">
    <source>
        <dbReference type="EMBL" id="GGL49222.1"/>
    </source>
</evidence>
<keyword evidence="5 6" id="KW-0472">Membrane</keyword>
<dbReference type="Proteomes" id="UP000654670">
    <property type="component" value="Unassembled WGS sequence"/>
</dbReference>
<dbReference type="Pfam" id="PF01810">
    <property type="entry name" value="LysE"/>
    <property type="match status" value="1"/>
</dbReference>
<accession>A0A917W104</accession>
<dbReference type="GO" id="GO:0005886">
    <property type="term" value="C:plasma membrane"/>
    <property type="evidence" value="ECO:0007669"/>
    <property type="project" value="UniProtKB-SubCell"/>
</dbReference>
<dbReference type="PANTHER" id="PTHR30086">
    <property type="entry name" value="ARGININE EXPORTER PROTEIN ARGO"/>
    <property type="match status" value="1"/>
</dbReference>
<evidence type="ECO:0000256" key="3">
    <source>
        <dbReference type="ARBA" id="ARBA00022692"/>
    </source>
</evidence>
<keyword evidence="2" id="KW-1003">Cell membrane</keyword>
<feature type="transmembrane region" description="Helical" evidence="6">
    <location>
        <begin position="189"/>
        <end position="207"/>
    </location>
</feature>
<dbReference type="PANTHER" id="PTHR30086:SF20">
    <property type="entry name" value="ARGININE EXPORTER PROTEIN ARGO-RELATED"/>
    <property type="match status" value="1"/>
</dbReference>
<feature type="transmembrane region" description="Helical" evidence="6">
    <location>
        <begin position="149"/>
        <end position="177"/>
    </location>
</feature>
<reference evidence="7" key="1">
    <citation type="journal article" date="2014" name="Int. J. Syst. Evol. Microbiol.">
        <title>Complete genome sequence of Corynebacterium casei LMG S-19264T (=DSM 44701T), isolated from a smear-ripened cheese.</title>
        <authorList>
            <consortium name="US DOE Joint Genome Institute (JGI-PGF)"/>
            <person name="Walter F."/>
            <person name="Albersmeier A."/>
            <person name="Kalinowski J."/>
            <person name="Ruckert C."/>
        </authorList>
    </citation>
    <scope>NUCLEOTIDE SEQUENCE</scope>
    <source>
        <strain evidence="7">JCM 15325</strain>
    </source>
</reference>
<proteinExistence type="predicted"/>
<dbReference type="RefSeq" id="WP_188802157.1">
    <property type="nucleotide sequence ID" value="NZ_BMOK01000004.1"/>
</dbReference>
<name>A0A917W104_9BACL</name>
<sequence length="211" mass="23005">MEHFLLFILVSIPLILLPGPDMALTTKNTLVSGKAGGILTISGTTTALLIHTTAAALGLSALLVKSAFLFSLFKYAGAVYLTYLGTRALFALRKNERPAFEIGPSAARPAVRSGNNYLQGLLTDLLNPKVAVFFLTFLPQFISPDNRSALPFIILGLTHVLLNFILFSVYVVLIDLIRVWIQKPAVRRAIQGMTGFILIGFGIKLAFDRQN</sequence>
<dbReference type="AlphaFoldDB" id="A0A917W104"/>